<name>A0A329SLF5_9STRA</name>
<evidence type="ECO:0000313" key="2">
    <source>
        <dbReference type="EMBL" id="KAG2939967.1"/>
    </source>
</evidence>
<evidence type="ECO:0000256" key="1">
    <source>
        <dbReference type="SAM" id="MobiDB-lite"/>
    </source>
</evidence>
<organism evidence="3 4">
    <name type="scientific">Phytophthora cactorum</name>
    <dbReference type="NCBI Taxonomy" id="29920"/>
    <lineage>
        <taxon>Eukaryota</taxon>
        <taxon>Sar</taxon>
        <taxon>Stramenopiles</taxon>
        <taxon>Oomycota</taxon>
        <taxon>Peronosporomycetes</taxon>
        <taxon>Peronosporales</taxon>
        <taxon>Peronosporaceae</taxon>
        <taxon>Phytophthora</taxon>
    </lineage>
</organism>
<dbReference type="Proteomes" id="UP000251314">
    <property type="component" value="Unassembled WGS sequence"/>
</dbReference>
<evidence type="ECO:0000313" key="4">
    <source>
        <dbReference type="Proteomes" id="UP000251314"/>
    </source>
</evidence>
<reference evidence="3 4" key="1">
    <citation type="submission" date="2018-01" db="EMBL/GenBank/DDBJ databases">
        <title>Draft genome of the strawberry crown rot pathogen Phytophthora cactorum.</title>
        <authorList>
            <person name="Armitage A.D."/>
            <person name="Lysoe E."/>
            <person name="Nellist C.F."/>
            <person name="Harrison R.J."/>
            <person name="Brurberg M.B."/>
        </authorList>
    </citation>
    <scope>NUCLEOTIDE SEQUENCE [LARGE SCALE GENOMIC DNA]</scope>
    <source>
        <strain evidence="3 4">10300</strain>
    </source>
</reference>
<dbReference type="EMBL" id="MJFZ01000111">
    <property type="protein sequence ID" value="RAW37490.1"/>
    <property type="molecule type" value="Genomic_DNA"/>
</dbReference>
<evidence type="ECO:0000313" key="3">
    <source>
        <dbReference type="EMBL" id="RAW37490.1"/>
    </source>
</evidence>
<dbReference type="VEuPathDB" id="FungiDB:PC110_g6257"/>
<proteinExistence type="predicted"/>
<feature type="region of interest" description="Disordered" evidence="1">
    <location>
        <begin position="79"/>
        <end position="152"/>
    </location>
</feature>
<keyword evidence="4" id="KW-1185">Reference proteome</keyword>
<dbReference type="EMBL" id="RCMK01000265">
    <property type="protein sequence ID" value="KAG2939967.1"/>
    <property type="molecule type" value="Genomic_DNA"/>
</dbReference>
<dbReference type="OrthoDB" id="129600at2759"/>
<comment type="caution">
    <text evidence="3">The sequence shown here is derived from an EMBL/GenBank/DDBJ whole genome shotgun (WGS) entry which is preliminary data.</text>
</comment>
<feature type="compositionally biased region" description="Acidic residues" evidence="1">
    <location>
        <begin position="108"/>
        <end position="117"/>
    </location>
</feature>
<gene>
    <name evidence="3" type="ORF">PC110_g6257</name>
    <name evidence="2" type="ORF">PC117_g10717</name>
</gene>
<dbReference type="Proteomes" id="UP000736787">
    <property type="component" value="Unassembled WGS sequence"/>
</dbReference>
<protein>
    <submittedName>
        <fullName evidence="3">Uncharacterized protein</fullName>
    </submittedName>
</protein>
<dbReference type="AlphaFoldDB" id="A0A329SLF5"/>
<reference evidence="2" key="2">
    <citation type="submission" date="2018-10" db="EMBL/GenBank/DDBJ databases">
        <title>Effector identification in a new, highly contiguous assembly of the strawberry crown rot pathogen Phytophthora cactorum.</title>
        <authorList>
            <person name="Armitage A.D."/>
            <person name="Nellist C.F."/>
            <person name="Bates H."/>
            <person name="Vickerstaff R.J."/>
            <person name="Harrison R.J."/>
        </authorList>
    </citation>
    <scope>NUCLEOTIDE SEQUENCE</scope>
    <source>
        <strain evidence="2">4040</strain>
    </source>
</reference>
<sequence length="152" mass="16290">MSSQNSATERHSEFLQYALATSEPGSDLSVAPRQTRKGFQIEANQTANGFHGAQPTGQLASYFQTAKDLFLREKQAAPFVSRASQSNRVGTQDVDMESVGPPTHAEDAGEYGPDDGEIPTSNRTAIAMTAGGDTTSPNVRPDRVYEERPGIG</sequence>
<feature type="compositionally biased region" description="Basic and acidic residues" evidence="1">
    <location>
        <begin position="140"/>
        <end position="152"/>
    </location>
</feature>
<accession>A0A329SLF5</accession>